<dbReference type="AlphaFoldDB" id="A0A383AJX7"/>
<sequence>MFGAGVLIVLTVASITWLMFDEKGKDVFRRNMNQYVSYLVRDLGIPPNRKRAEKLSDQLFINIHYKGPEISWKTSGMLPPLDQISFKKLQTNPGIDVGRYRSNRRIFRALNGEHIIYFHHRREN</sequence>
<proteinExistence type="predicted"/>
<reference evidence="1" key="1">
    <citation type="submission" date="2018-05" db="EMBL/GenBank/DDBJ databases">
        <authorList>
            <person name="Lanie J.A."/>
            <person name="Ng W.-L."/>
            <person name="Kazmierczak K.M."/>
            <person name="Andrzejewski T.M."/>
            <person name="Davidsen T.M."/>
            <person name="Wayne K.J."/>
            <person name="Tettelin H."/>
            <person name="Glass J.I."/>
            <person name="Rusch D."/>
            <person name="Podicherti R."/>
            <person name="Tsui H.-C.T."/>
            <person name="Winkler M.E."/>
        </authorList>
    </citation>
    <scope>NUCLEOTIDE SEQUENCE</scope>
</reference>
<evidence type="ECO:0000313" key="1">
    <source>
        <dbReference type="EMBL" id="SVE07870.1"/>
    </source>
</evidence>
<dbReference type="EMBL" id="UINC01192629">
    <property type="protein sequence ID" value="SVE07870.1"/>
    <property type="molecule type" value="Genomic_DNA"/>
</dbReference>
<protein>
    <submittedName>
        <fullName evidence="1">Uncharacterized protein</fullName>
    </submittedName>
</protein>
<organism evidence="1">
    <name type="scientific">marine metagenome</name>
    <dbReference type="NCBI Taxonomy" id="408172"/>
    <lineage>
        <taxon>unclassified sequences</taxon>
        <taxon>metagenomes</taxon>
        <taxon>ecological metagenomes</taxon>
    </lineage>
</organism>
<name>A0A383AJX7_9ZZZZ</name>
<gene>
    <name evidence="1" type="ORF">METZ01_LOCUS460724</name>
</gene>
<feature type="non-terminal residue" evidence="1">
    <location>
        <position position="124"/>
    </location>
</feature>
<accession>A0A383AJX7</accession>